<dbReference type="InterPro" id="IPR036259">
    <property type="entry name" value="MFS_trans_sf"/>
</dbReference>
<evidence type="ECO:0000313" key="7">
    <source>
        <dbReference type="EMBL" id="KAK7372334.1"/>
    </source>
</evidence>
<gene>
    <name evidence="7" type="ORF">VNO80_05711</name>
</gene>
<dbReference type="InterPro" id="IPR020846">
    <property type="entry name" value="MFS_dom"/>
</dbReference>
<keyword evidence="5" id="KW-0472">Membrane</keyword>
<organism evidence="7 8">
    <name type="scientific">Phaseolus coccineus</name>
    <name type="common">Scarlet runner bean</name>
    <name type="synonym">Phaseolus multiflorus</name>
    <dbReference type="NCBI Taxonomy" id="3886"/>
    <lineage>
        <taxon>Eukaryota</taxon>
        <taxon>Viridiplantae</taxon>
        <taxon>Streptophyta</taxon>
        <taxon>Embryophyta</taxon>
        <taxon>Tracheophyta</taxon>
        <taxon>Spermatophyta</taxon>
        <taxon>Magnoliopsida</taxon>
        <taxon>eudicotyledons</taxon>
        <taxon>Gunneridae</taxon>
        <taxon>Pentapetalae</taxon>
        <taxon>rosids</taxon>
        <taxon>fabids</taxon>
        <taxon>Fabales</taxon>
        <taxon>Fabaceae</taxon>
        <taxon>Papilionoideae</taxon>
        <taxon>50 kb inversion clade</taxon>
        <taxon>NPAAA clade</taxon>
        <taxon>indigoferoid/millettioid clade</taxon>
        <taxon>Phaseoleae</taxon>
        <taxon>Phaseolus</taxon>
    </lineage>
</organism>
<dbReference type="SUPFAM" id="SSF103473">
    <property type="entry name" value="MFS general substrate transporter"/>
    <property type="match status" value="1"/>
</dbReference>
<keyword evidence="2" id="KW-0813">Transport</keyword>
<dbReference type="EMBL" id="JAYMYR010000003">
    <property type="protein sequence ID" value="KAK7372334.1"/>
    <property type="molecule type" value="Genomic_DNA"/>
</dbReference>
<name>A0AAN9RI42_PHACN</name>
<comment type="caution">
    <text evidence="7">The sequence shown here is derived from an EMBL/GenBank/DDBJ whole genome shotgun (WGS) entry which is preliminary data.</text>
</comment>
<dbReference type="AlphaFoldDB" id="A0AAN9RI42"/>
<dbReference type="InterPro" id="IPR045263">
    <property type="entry name" value="GLUT"/>
</dbReference>
<feature type="domain" description="Major facilitator superfamily (MFS) profile" evidence="6">
    <location>
        <begin position="1"/>
        <end position="140"/>
    </location>
</feature>
<reference evidence="7 8" key="1">
    <citation type="submission" date="2024-01" db="EMBL/GenBank/DDBJ databases">
        <title>The genomes of 5 underutilized Papilionoideae crops provide insights into root nodulation and disease resistanc.</title>
        <authorList>
            <person name="Jiang F."/>
        </authorList>
    </citation>
    <scope>NUCLEOTIDE SEQUENCE [LARGE SCALE GENOMIC DNA]</scope>
    <source>
        <strain evidence="7">JINMINGXINNONG_FW02</strain>
        <tissue evidence="7">Leaves</tissue>
    </source>
</reference>
<dbReference type="Gene3D" id="1.20.1250.20">
    <property type="entry name" value="MFS general substrate transporter like domains"/>
    <property type="match status" value="1"/>
</dbReference>
<evidence type="ECO:0000256" key="2">
    <source>
        <dbReference type="ARBA" id="ARBA00022448"/>
    </source>
</evidence>
<evidence type="ECO:0000256" key="1">
    <source>
        <dbReference type="ARBA" id="ARBA00004141"/>
    </source>
</evidence>
<evidence type="ECO:0000313" key="8">
    <source>
        <dbReference type="Proteomes" id="UP001374584"/>
    </source>
</evidence>
<dbReference type="GO" id="GO:0015149">
    <property type="term" value="F:hexose transmembrane transporter activity"/>
    <property type="evidence" value="ECO:0007669"/>
    <property type="project" value="TreeGrafter"/>
</dbReference>
<accession>A0AAN9RI42</accession>
<dbReference type="InterPro" id="IPR005828">
    <property type="entry name" value="MFS_sugar_transport-like"/>
</dbReference>
<dbReference type="Pfam" id="PF00083">
    <property type="entry name" value="Sugar_tr"/>
    <property type="match status" value="1"/>
</dbReference>
<protein>
    <recommendedName>
        <fullName evidence="6">Major facilitator superfamily (MFS) profile domain-containing protein</fullName>
    </recommendedName>
</protein>
<keyword evidence="4" id="KW-1133">Transmembrane helix</keyword>
<evidence type="ECO:0000256" key="3">
    <source>
        <dbReference type="ARBA" id="ARBA00022692"/>
    </source>
</evidence>
<evidence type="ECO:0000256" key="5">
    <source>
        <dbReference type="ARBA" id="ARBA00023136"/>
    </source>
</evidence>
<dbReference type="PANTHER" id="PTHR23503">
    <property type="entry name" value="SOLUTE CARRIER FAMILY 2"/>
    <property type="match status" value="1"/>
</dbReference>
<dbReference type="PANTHER" id="PTHR23503:SF8">
    <property type="entry name" value="FACILITATED GLUCOSE TRANSPORTER PROTEIN 1"/>
    <property type="match status" value="1"/>
</dbReference>
<dbReference type="PROSITE" id="PS50850">
    <property type="entry name" value="MFS"/>
    <property type="match status" value="1"/>
</dbReference>
<sequence>MEVFLTSCLVVSLCLGGALIGCVLSVWIANGVGRCRTFQLCALPMIIGASMSAATNNLFGILVGRLFVGAGLGLNPPIASLYVTKVSPSFLRGIYETFIEIASFLGLMGALFVGIPLKETFECYGVSVRRVHIGLYKVDV</sequence>
<evidence type="ECO:0000259" key="6">
    <source>
        <dbReference type="PROSITE" id="PS50850"/>
    </source>
</evidence>
<proteinExistence type="predicted"/>
<evidence type="ECO:0000256" key="4">
    <source>
        <dbReference type="ARBA" id="ARBA00022989"/>
    </source>
</evidence>
<dbReference type="GO" id="GO:0016020">
    <property type="term" value="C:membrane"/>
    <property type="evidence" value="ECO:0007669"/>
    <property type="project" value="UniProtKB-SubCell"/>
</dbReference>
<comment type="subcellular location">
    <subcellularLocation>
        <location evidence="1">Membrane</location>
        <topology evidence="1">Multi-pass membrane protein</topology>
    </subcellularLocation>
</comment>
<keyword evidence="8" id="KW-1185">Reference proteome</keyword>
<dbReference type="Proteomes" id="UP001374584">
    <property type="component" value="Unassembled WGS sequence"/>
</dbReference>
<keyword evidence="3" id="KW-0812">Transmembrane</keyword>